<evidence type="ECO:0000313" key="3">
    <source>
        <dbReference type="Proteomes" id="UP001412239"/>
    </source>
</evidence>
<keyword evidence="1" id="KW-0812">Transmembrane</keyword>
<organism evidence="2 3">
    <name type="scientific">Tuber aestivum</name>
    <name type="common">summer truffle</name>
    <dbReference type="NCBI Taxonomy" id="59557"/>
    <lineage>
        <taxon>Eukaryota</taxon>
        <taxon>Fungi</taxon>
        <taxon>Dikarya</taxon>
        <taxon>Ascomycota</taxon>
        <taxon>Pezizomycotina</taxon>
        <taxon>Pezizomycetes</taxon>
        <taxon>Pezizales</taxon>
        <taxon>Tuberaceae</taxon>
        <taxon>Tuber</taxon>
    </lineage>
</organism>
<feature type="transmembrane region" description="Helical" evidence="1">
    <location>
        <begin position="33"/>
        <end position="59"/>
    </location>
</feature>
<dbReference type="Proteomes" id="UP001412239">
    <property type="component" value="Unassembled WGS sequence"/>
</dbReference>
<accession>A0A292PVC5</accession>
<keyword evidence="1" id="KW-1133">Transmembrane helix</keyword>
<keyword evidence="1" id="KW-0472">Membrane</keyword>
<dbReference type="EMBL" id="LN891042">
    <property type="protein sequence ID" value="CUS10675.1"/>
    <property type="molecule type" value="Genomic_DNA"/>
</dbReference>
<sequence length="109" mass="11985">MPLNLLPSQTIPFLPLERRQYPLHLGVRLSLRIPFSITLVAVAPVAVVVAPCLCVCVCWRCKAGGGSPHKQTNEERRREGGKEYQALVAGWLGGYSLDQTVTVTDTRGR</sequence>
<name>A0A292PVC5_9PEZI</name>
<protein>
    <submittedName>
        <fullName evidence="2">Uncharacterized protein</fullName>
    </submittedName>
</protein>
<reference evidence="2" key="1">
    <citation type="submission" date="2015-10" db="EMBL/GenBank/DDBJ databases">
        <authorList>
            <person name="Regsiter A."/>
            <person name="william w."/>
        </authorList>
    </citation>
    <scope>NUCLEOTIDE SEQUENCE</scope>
    <source>
        <strain evidence="2">Montdore</strain>
    </source>
</reference>
<proteinExistence type="predicted"/>
<evidence type="ECO:0000256" key="1">
    <source>
        <dbReference type="SAM" id="Phobius"/>
    </source>
</evidence>
<dbReference type="AlphaFoldDB" id="A0A292PVC5"/>
<gene>
    <name evidence="2" type="ORF">GSTUAT00005291001</name>
</gene>
<keyword evidence="3" id="KW-1185">Reference proteome</keyword>
<evidence type="ECO:0000313" key="2">
    <source>
        <dbReference type="EMBL" id="CUS10675.1"/>
    </source>
</evidence>